<organism evidence="4 5">
    <name type="scientific">Exophiala spinifera</name>
    <dbReference type="NCBI Taxonomy" id="91928"/>
    <lineage>
        <taxon>Eukaryota</taxon>
        <taxon>Fungi</taxon>
        <taxon>Dikarya</taxon>
        <taxon>Ascomycota</taxon>
        <taxon>Pezizomycotina</taxon>
        <taxon>Eurotiomycetes</taxon>
        <taxon>Chaetothyriomycetidae</taxon>
        <taxon>Chaetothyriales</taxon>
        <taxon>Herpotrichiellaceae</taxon>
        <taxon>Exophiala</taxon>
    </lineage>
</organism>
<feature type="region of interest" description="Disordered" evidence="3">
    <location>
        <begin position="1"/>
        <end position="26"/>
    </location>
</feature>
<dbReference type="AlphaFoldDB" id="A0A0D1YBZ4"/>
<dbReference type="Gene3D" id="1.10.1530.10">
    <property type="match status" value="1"/>
</dbReference>
<dbReference type="InterPro" id="IPR003767">
    <property type="entry name" value="Malate/L-lactate_DH-like"/>
</dbReference>
<dbReference type="Pfam" id="PF02615">
    <property type="entry name" value="Ldh_2"/>
    <property type="match status" value="1"/>
</dbReference>
<dbReference type="OrthoDB" id="7881616at2759"/>
<evidence type="ECO:0000256" key="2">
    <source>
        <dbReference type="ARBA" id="ARBA00023002"/>
    </source>
</evidence>
<dbReference type="InterPro" id="IPR043143">
    <property type="entry name" value="Mal/L-sulf/L-lact_DH-like_NADP"/>
</dbReference>
<feature type="compositionally biased region" description="Polar residues" evidence="3">
    <location>
        <begin position="1"/>
        <end position="12"/>
    </location>
</feature>
<evidence type="ECO:0008006" key="6">
    <source>
        <dbReference type="Google" id="ProtNLM"/>
    </source>
</evidence>
<dbReference type="InterPro" id="IPR043144">
    <property type="entry name" value="Mal/L-sulf/L-lact_DH-like_ah"/>
</dbReference>
<feature type="compositionally biased region" description="Basic and acidic residues" evidence="3">
    <location>
        <begin position="16"/>
        <end position="26"/>
    </location>
</feature>
<dbReference type="PANTHER" id="PTHR11091:SF0">
    <property type="entry name" value="MALATE DEHYDROGENASE"/>
    <property type="match status" value="1"/>
</dbReference>
<name>A0A0D1YBZ4_9EURO</name>
<evidence type="ECO:0000256" key="1">
    <source>
        <dbReference type="ARBA" id="ARBA00006056"/>
    </source>
</evidence>
<dbReference type="EMBL" id="KN847498">
    <property type="protein sequence ID" value="KIW12446.1"/>
    <property type="molecule type" value="Genomic_DNA"/>
</dbReference>
<reference evidence="4 5" key="1">
    <citation type="submission" date="2015-01" db="EMBL/GenBank/DDBJ databases">
        <title>The Genome Sequence of Exophiala spinifera CBS89968.</title>
        <authorList>
            <consortium name="The Broad Institute Genomics Platform"/>
            <person name="Cuomo C."/>
            <person name="de Hoog S."/>
            <person name="Gorbushina A."/>
            <person name="Stielow B."/>
            <person name="Teixiera M."/>
            <person name="Abouelleil A."/>
            <person name="Chapman S.B."/>
            <person name="Priest M."/>
            <person name="Young S.K."/>
            <person name="Wortman J."/>
            <person name="Nusbaum C."/>
            <person name="Birren B."/>
        </authorList>
    </citation>
    <scope>NUCLEOTIDE SEQUENCE [LARGE SCALE GENOMIC DNA]</scope>
    <source>
        <strain evidence="4 5">CBS 89968</strain>
    </source>
</reference>
<keyword evidence="2" id="KW-0560">Oxidoreductase</keyword>
<dbReference type="InterPro" id="IPR036111">
    <property type="entry name" value="Mal/L-sulfo/L-lacto_DH-like_sf"/>
</dbReference>
<keyword evidence="5" id="KW-1185">Reference proteome</keyword>
<evidence type="ECO:0000256" key="3">
    <source>
        <dbReference type="SAM" id="MobiDB-lite"/>
    </source>
</evidence>
<dbReference type="VEuPathDB" id="FungiDB:PV08_09723"/>
<dbReference type="Proteomes" id="UP000053328">
    <property type="component" value="Unassembled WGS sequence"/>
</dbReference>
<evidence type="ECO:0000313" key="4">
    <source>
        <dbReference type="EMBL" id="KIW12446.1"/>
    </source>
</evidence>
<dbReference type="HOGENOM" id="CLU_040452_0_0_1"/>
<dbReference type="Gene3D" id="3.30.1370.60">
    <property type="entry name" value="Hypothetical oxidoreductase yiak, domain 2"/>
    <property type="match status" value="1"/>
</dbReference>
<dbReference type="PANTHER" id="PTHR11091">
    <property type="entry name" value="OXIDOREDUCTASE-RELATED"/>
    <property type="match status" value="1"/>
</dbReference>
<dbReference type="STRING" id="91928.A0A0D1YBZ4"/>
<protein>
    <recommendedName>
        <fullName evidence="6">Lactate dehydrogenase</fullName>
    </recommendedName>
</protein>
<sequence>MTTTAPQESPSSIPDEAPHTSSEKTRISITDATDVCQQALQRAGFTYEQSAIITDHLIDAELRGHPFAGMARALSIIDYLKSNPEMRPQGREIEVTRDGPAFAHLDGHDSVGYLVASRATQMAIGKAKATGVSVVGASGLWYTGNLAYFSEMASREGLVTFIASNGTPIVAPHGGAEPKFCTNPFCIGFPTSDRESPVIWDIGTSNIMYAQVKLAERLGTSLPAGSAVDEEGNLTTDPLKVAQGALTAWGGHKGSGLAMMVQLLGIAAGSTEPPPFLSGFGLLIVAFDPCVLQPLERVQRDVDRFCENIRATKMLPGYGPARMPFERSAQARREAKEQGWFTVPEEVIRQLKLL</sequence>
<dbReference type="GO" id="GO:0016491">
    <property type="term" value="F:oxidoreductase activity"/>
    <property type="evidence" value="ECO:0007669"/>
    <property type="project" value="UniProtKB-KW"/>
</dbReference>
<proteinExistence type="inferred from homology"/>
<dbReference type="GeneID" id="27336806"/>
<evidence type="ECO:0000313" key="5">
    <source>
        <dbReference type="Proteomes" id="UP000053328"/>
    </source>
</evidence>
<gene>
    <name evidence="4" type="ORF">PV08_09723</name>
</gene>
<accession>A0A0D1YBZ4</accession>
<dbReference type="RefSeq" id="XP_016232662.1">
    <property type="nucleotide sequence ID" value="XM_016384039.1"/>
</dbReference>
<dbReference type="SUPFAM" id="SSF89733">
    <property type="entry name" value="L-sulfolactate dehydrogenase-like"/>
    <property type="match status" value="1"/>
</dbReference>
<comment type="similarity">
    <text evidence="1">Belongs to the LDH2/MDH2 oxidoreductase family.</text>
</comment>